<accession>A0AAD9PMI1</accession>
<comment type="caution">
    <text evidence="2">The sequence shown here is derived from an EMBL/GenBank/DDBJ whole genome shotgun (WGS) entry which is preliminary data.</text>
</comment>
<protein>
    <submittedName>
        <fullName evidence="2">Uncharacterized protein</fullName>
    </submittedName>
</protein>
<dbReference type="AlphaFoldDB" id="A0AAD9PMI1"/>
<dbReference type="EMBL" id="JALLKP010000084">
    <property type="protein sequence ID" value="KAK2194574.1"/>
    <property type="molecule type" value="Genomic_DNA"/>
</dbReference>
<dbReference type="Proteomes" id="UP001214638">
    <property type="component" value="Unassembled WGS sequence"/>
</dbReference>
<keyword evidence="3" id="KW-1185">Reference proteome</keyword>
<name>A0AAD9PMI1_9APIC</name>
<reference evidence="2" key="1">
    <citation type="journal article" date="2023" name="Nat. Microbiol.">
        <title>Babesia duncani multi-omics identifies virulence factors and drug targets.</title>
        <authorList>
            <person name="Singh P."/>
            <person name="Lonardi S."/>
            <person name="Liang Q."/>
            <person name="Vydyam P."/>
            <person name="Khabirova E."/>
            <person name="Fang T."/>
            <person name="Gihaz S."/>
            <person name="Thekkiniath J."/>
            <person name="Munshi M."/>
            <person name="Abel S."/>
            <person name="Ciampossin L."/>
            <person name="Batugedara G."/>
            <person name="Gupta M."/>
            <person name="Lu X.M."/>
            <person name="Lenz T."/>
            <person name="Chakravarty S."/>
            <person name="Cornillot E."/>
            <person name="Hu Y."/>
            <person name="Ma W."/>
            <person name="Gonzalez L.M."/>
            <person name="Sanchez S."/>
            <person name="Estrada K."/>
            <person name="Sanchez-Flores A."/>
            <person name="Montero E."/>
            <person name="Harb O.S."/>
            <person name="Le Roch K.G."/>
            <person name="Mamoun C.B."/>
        </authorList>
    </citation>
    <scope>NUCLEOTIDE SEQUENCE</scope>
    <source>
        <strain evidence="2">WA1</strain>
    </source>
</reference>
<evidence type="ECO:0000313" key="1">
    <source>
        <dbReference type="EMBL" id="KAK2194574.1"/>
    </source>
</evidence>
<organism evidence="2 3">
    <name type="scientific">Babesia duncani</name>
    <dbReference type="NCBI Taxonomy" id="323732"/>
    <lineage>
        <taxon>Eukaryota</taxon>
        <taxon>Sar</taxon>
        <taxon>Alveolata</taxon>
        <taxon>Apicomplexa</taxon>
        <taxon>Aconoidasida</taxon>
        <taxon>Piroplasmida</taxon>
        <taxon>Babesiidae</taxon>
        <taxon>Babesia</taxon>
    </lineage>
</organism>
<dbReference type="EMBL" id="JALLKP010000001">
    <property type="protein sequence ID" value="KAK2197626.1"/>
    <property type="molecule type" value="Genomic_DNA"/>
</dbReference>
<dbReference type="RefSeq" id="XP_067804468.1">
    <property type="nucleotide sequence ID" value="XM_067945677.1"/>
</dbReference>
<dbReference type="KEGG" id="bdw:94334927"/>
<evidence type="ECO:0000313" key="3">
    <source>
        <dbReference type="Proteomes" id="UP001214638"/>
    </source>
</evidence>
<gene>
    <name evidence="2" type="ORF">BdWA1_000629</name>
    <name evidence="1" type="ORF">BdWA1_003955</name>
</gene>
<evidence type="ECO:0000313" key="2">
    <source>
        <dbReference type="EMBL" id="KAK2197626.1"/>
    </source>
</evidence>
<sequence>MLSFFCFSGQHNVDFASIEINQKQYPFKSGGFSIPKKSVPLFLDVYVDKKGGKNLPVLINLITDGLDCVFATHPSQCIREEFKALEEPSFRNYFFKLEENNFVNYKLPELMVPFYVNVVTKNSVTYYHHSCSPDLIMIPESGLEYIPNTSENEIRVNTLDCPPPADIPEIKLLEKRSGEKVSYIGSADNHVFTKIVKRMLNYDDVDLHRYEFAKAGKDQLPSSSEASGSNSLT</sequence>
<proteinExistence type="predicted"/>
<dbReference type="GeneID" id="94334927"/>